<dbReference type="KEGG" id="paun:MJA45_26495"/>
<evidence type="ECO:0000259" key="3">
    <source>
        <dbReference type="PROSITE" id="PS50206"/>
    </source>
</evidence>
<dbReference type="CDD" id="cd01448">
    <property type="entry name" value="TST_Repeat_1"/>
    <property type="match status" value="1"/>
</dbReference>
<evidence type="ECO:0000256" key="2">
    <source>
        <dbReference type="ARBA" id="ARBA00022737"/>
    </source>
</evidence>
<proteinExistence type="predicted"/>
<dbReference type="PROSITE" id="PS50206">
    <property type="entry name" value="RHODANESE_3"/>
    <property type="match status" value="2"/>
</dbReference>
<accession>A0AA96LCF6</accession>
<dbReference type="GO" id="GO:0004792">
    <property type="term" value="F:thiosulfate-cyanide sulfurtransferase activity"/>
    <property type="evidence" value="ECO:0007669"/>
    <property type="project" value="InterPro"/>
</dbReference>
<dbReference type="RefSeq" id="WP_315604882.1">
    <property type="nucleotide sequence ID" value="NZ_CP130318.1"/>
</dbReference>
<keyword evidence="5" id="KW-1185">Reference proteome</keyword>
<dbReference type="PANTHER" id="PTHR11364">
    <property type="entry name" value="THIOSULFATE SULFERTANSFERASE"/>
    <property type="match status" value="1"/>
</dbReference>
<dbReference type="CDD" id="cd01449">
    <property type="entry name" value="TST_Repeat_2"/>
    <property type="match status" value="1"/>
</dbReference>
<protein>
    <submittedName>
        <fullName evidence="4">Sulfurtransferase</fullName>
        <ecNumber evidence="4">2.8.1.-</ecNumber>
    </submittedName>
</protein>
<evidence type="ECO:0000313" key="4">
    <source>
        <dbReference type="EMBL" id="WNQ11106.1"/>
    </source>
</evidence>
<gene>
    <name evidence="4" type="ORF">MJA45_26495</name>
</gene>
<dbReference type="EC" id="2.8.1.-" evidence="4"/>
<dbReference type="InterPro" id="IPR036873">
    <property type="entry name" value="Rhodanese-like_dom_sf"/>
</dbReference>
<dbReference type="SMART" id="SM00450">
    <property type="entry name" value="RHOD"/>
    <property type="match status" value="2"/>
</dbReference>
<sequence>MAISSNRVSREWVVRQLNQNAGGFSIADVRFHPDDPDYGHRVYRENHLPGAVFVDLKRDLTDPAGTHGGRSPLPSVERLADLFGRLGFERSKPIVVYDDDLRPEAARLWWILRYLGHEQVYILEGGYSGWAAAGLPVTEAETNPAPASFVPEVQAERLADVETVRTAVARGTAALVDSRDRRQFLGEAAPYDPVAGRIPGAVHAFWKDGVNEEGGWKSPEAQRLRFSLLDQEQDVIVYCGSGLSACPNVLALEEAGFRRVKLYAGSWSDWISYADHPVATGEE</sequence>
<keyword evidence="2" id="KW-0677">Repeat</keyword>
<name>A0AA96LCF6_9BACL</name>
<dbReference type="InterPro" id="IPR045078">
    <property type="entry name" value="TST/MPST-like"/>
</dbReference>
<keyword evidence="1 4" id="KW-0808">Transferase</keyword>
<dbReference type="SUPFAM" id="SSF52821">
    <property type="entry name" value="Rhodanese/Cell cycle control phosphatase"/>
    <property type="match status" value="2"/>
</dbReference>
<dbReference type="PROSITE" id="PS00380">
    <property type="entry name" value="RHODANESE_1"/>
    <property type="match status" value="1"/>
</dbReference>
<evidence type="ECO:0000313" key="5">
    <source>
        <dbReference type="Proteomes" id="UP001305702"/>
    </source>
</evidence>
<dbReference type="Gene3D" id="3.40.250.10">
    <property type="entry name" value="Rhodanese-like domain"/>
    <property type="match status" value="2"/>
</dbReference>
<feature type="domain" description="Rhodanese" evidence="3">
    <location>
        <begin position="169"/>
        <end position="279"/>
    </location>
</feature>
<dbReference type="AlphaFoldDB" id="A0AA96LCF6"/>
<dbReference type="Pfam" id="PF00581">
    <property type="entry name" value="Rhodanese"/>
    <property type="match status" value="2"/>
</dbReference>
<dbReference type="EMBL" id="CP130318">
    <property type="protein sequence ID" value="WNQ11106.1"/>
    <property type="molecule type" value="Genomic_DNA"/>
</dbReference>
<organism evidence="4 5">
    <name type="scientific">Paenibacillus aurantius</name>
    <dbReference type="NCBI Taxonomy" id="2918900"/>
    <lineage>
        <taxon>Bacteria</taxon>
        <taxon>Bacillati</taxon>
        <taxon>Bacillota</taxon>
        <taxon>Bacilli</taxon>
        <taxon>Bacillales</taxon>
        <taxon>Paenibacillaceae</taxon>
        <taxon>Paenibacillus</taxon>
    </lineage>
</organism>
<dbReference type="InterPro" id="IPR001307">
    <property type="entry name" value="Thiosulphate_STrfase_CS"/>
</dbReference>
<dbReference type="InterPro" id="IPR001763">
    <property type="entry name" value="Rhodanese-like_dom"/>
</dbReference>
<reference evidence="4 5" key="1">
    <citation type="submission" date="2022-02" db="EMBL/GenBank/DDBJ databases">
        <title>Paenibacillus sp. MBLB1776 Whole Genome Shotgun Sequencing.</title>
        <authorList>
            <person name="Hwang C.Y."/>
            <person name="Cho E.-S."/>
            <person name="Seo M.-J."/>
        </authorList>
    </citation>
    <scope>NUCLEOTIDE SEQUENCE [LARGE SCALE GENOMIC DNA]</scope>
    <source>
        <strain evidence="4 5">MBLB1776</strain>
    </source>
</reference>
<feature type="domain" description="Rhodanese" evidence="3">
    <location>
        <begin position="20"/>
        <end position="139"/>
    </location>
</feature>
<dbReference type="Proteomes" id="UP001305702">
    <property type="component" value="Chromosome"/>
</dbReference>
<evidence type="ECO:0000256" key="1">
    <source>
        <dbReference type="ARBA" id="ARBA00022679"/>
    </source>
</evidence>
<dbReference type="PANTHER" id="PTHR11364:SF27">
    <property type="entry name" value="SULFURTRANSFERASE"/>
    <property type="match status" value="1"/>
</dbReference>